<evidence type="ECO:0000313" key="2">
    <source>
        <dbReference type="Proteomes" id="UP001558613"/>
    </source>
</evidence>
<gene>
    <name evidence="1" type="ORF">QQF64_006641</name>
</gene>
<dbReference type="EMBL" id="JAYMGO010000014">
    <property type="protein sequence ID" value="KAL1261376.1"/>
    <property type="molecule type" value="Genomic_DNA"/>
</dbReference>
<organism evidence="1 2">
    <name type="scientific">Cirrhinus molitorella</name>
    <name type="common">mud carp</name>
    <dbReference type="NCBI Taxonomy" id="172907"/>
    <lineage>
        <taxon>Eukaryota</taxon>
        <taxon>Metazoa</taxon>
        <taxon>Chordata</taxon>
        <taxon>Craniata</taxon>
        <taxon>Vertebrata</taxon>
        <taxon>Euteleostomi</taxon>
        <taxon>Actinopterygii</taxon>
        <taxon>Neopterygii</taxon>
        <taxon>Teleostei</taxon>
        <taxon>Ostariophysi</taxon>
        <taxon>Cypriniformes</taxon>
        <taxon>Cyprinidae</taxon>
        <taxon>Labeoninae</taxon>
        <taxon>Labeonini</taxon>
        <taxon>Cirrhinus</taxon>
    </lineage>
</organism>
<keyword evidence="2" id="KW-1185">Reference proteome</keyword>
<dbReference type="SUPFAM" id="SSF52266">
    <property type="entry name" value="SGNH hydrolase"/>
    <property type="match status" value="1"/>
</dbReference>
<dbReference type="InterPro" id="IPR036514">
    <property type="entry name" value="SGNH_hydro_sf"/>
</dbReference>
<name>A0ABR3MAT5_9TELE</name>
<dbReference type="CDD" id="cd00229">
    <property type="entry name" value="SGNH_hydrolase"/>
    <property type="match status" value="1"/>
</dbReference>
<protein>
    <recommendedName>
        <fullName evidence="3">SGNH hydrolase-type esterase domain-containing protein</fullName>
    </recommendedName>
</protein>
<sequence length="213" mass="23779">MKQRAAHLEYWRQITAPSLFKMSDDSVPRVWIVGSSIIRRLYAHVCEQGLDRSLGLRCKVKWEGRGGRLWEQLLPVLRSLRAKAPAPDILIIHLGGNSLCREGRNRLDFLREMKTDLAEVLGSFPEPASLFPLFCPRLHGEGRLLGPAYGSNGAGGGSTVAISGSLAERQMRCIRHSNIDLSHLTRDGVHLSPEGNELLLSNLREALEVELRR</sequence>
<accession>A0ABR3MAT5</accession>
<proteinExistence type="predicted"/>
<evidence type="ECO:0000313" key="1">
    <source>
        <dbReference type="EMBL" id="KAL1261376.1"/>
    </source>
</evidence>
<comment type="caution">
    <text evidence="1">The sequence shown here is derived from an EMBL/GenBank/DDBJ whole genome shotgun (WGS) entry which is preliminary data.</text>
</comment>
<dbReference type="Proteomes" id="UP001558613">
    <property type="component" value="Unassembled WGS sequence"/>
</dbReference>
<evidence type="ECO:0008006" key="3">
    <source>
        <dbReference type="Google" id="ProtNLM"/>
    </source>
</evidence>
<dbReference type="Gene3D" id="3.40.50.1110">
    <property type="entry name" value="SGNH hydrolase"/>
    <property type="match status" value="1"/>
</dbReference>
<reference evidence="1 2" key="1">
    <citation type="submission" date="2023-09" db="EMBL/GenBank/DDBJ databases">
        <authorList>
            <person name="Wang M."/>
        </authorList>
    </citation>
    <scope>NUCLEOTIDE SEQUENCE [LARGE SCALE GENOMIC DNA]</scope>
    <source>
        <strain evidence="1">GT-2023</strain>
        <tissue evidence="1">Liver</tissue>
    </source>
</reference>